<sequence>MPFFSKDAQSRYPQGYPVLVLTDRCGTGILRFIVIFQERLPGVSSPQNPGNYG</sequence>
<evidence type="ECO:0000313" key="1">
    <source>
        <dbReference type="EMBL" id="CPR21129.1"/>
    </source>
</evidence>
<dbReference type="EMBL" id="CGIG01000001">
    <property type="protein sequence ID" value="CPR21129.1"/>
    <property type="molecule type" value="Genomic_DNA"/>
</dbReference>
<organism evidence="1 2">
    <name type="scientific">Brenneria goodwinii</name>
    <dbReference type="NCBI Taxonomy" id="1109412"/>
    <lineage>
        <taxon>Bacteria</taxon>
        <taxon>Pseudomonadati</taxon>
        <taxon>Pseudomonadota</taxon>
        <taxon>Gammaproteobacteria</taxon>
        <taxon>Enterobacterales</taxon>
        <taxon>Pectobacteriaceae</taxon>
        <taxon>Brenneria</taxon>
    </lineage>
</organism>
<keyword evidence="2" id="KW-1185">Reference proteome</keyword>
<gene>
    <name evidence="1" type="ORF">BN1221_04706c</name>
</gene>
<accession>A0A0G4K272</accession>
<dbReference type="AlphaFoldDB" id="A0A0G4K272"/>
<proteinExistence type="predicted"/>
<protein>
    <submittedName>
        <fullName evidence="1">Uncharacterized protein</fullName>
    </submittedName>
</protein>
<dbReference type="Proteomes" id="UP000044377">
    <property type="component" value="Unassembled WGS sequence"/>
</dbReference>
<evidence type="ECO:0000313" key="2">
    <source>
        <dbReference type="Proteomes" id="UP000044377"/>
    </source>
</evidence>
<name>A0A0G4K272_9GAMM</name>
<reference evidence="2" key="1">
    <citation type="submission" date="2015-01" db="EMBL/GenBank/DDBJ databases">
        <authorList>
            <person name="Paterson Steve"/>
        </authorList>
    </citation>
    <scope>NUCLEOTIDE SEQUENCE [LARGE SCALE GENOMIC DNA]</scope>
    <source>
        <strain evidence="2">OBR1</strain>
    </source>
</reference>